<dbReference type="EMBL" id="KL198142">
    <property type="protein sequence ID" value="KDQ06312.1"/>
    <property type="molecule type" value="Genomic_DNA"/>
</dbReference>
<evidence type="ECO:0000313" key="3">
    <source>
        <dbReference type="EMBL" id="KDQ06312.1"/>
    </source>
</evidence>
<dbReference type="STRING" id="930990.A0A067M3A3"/>
<dbReference type="AlphaFoldDB" id="A0A067M3A3"/>
<gene>
    <name evidence="3" type="ORF">BOTBODRAFT_181711</name>
</gene>
<evidence type="ECO:0000256" key="1">
    <source>
        <dbReference type="SAM" id="MobiDB-lite"/>
    </source>
</evidence>
<evidence type="ECO:0000259" key="2">
    <source>
        <dbReference type="Pfam" id="PF14529"/>
    </source>
</evidence>
<dbReference type="Gene3D" id="3.60.10.10">
    <property type="entry name" value="Endonuclease/exonuclease/phosphatase"/>
    <property type="match status" value="1"/>
</dbReference>
<feature type="region of interest" description="Disordered" evidence="1">
    <location>
        <begin position="103"/>
        <end position="135"/>
    </location>
</feature>
<dbReference type="InParanoid" id="A0A067M3A3"/>
<feature type="compositionally biased region" description="Pro residues" evidence="1">
    <location>
        <begin position="156"/>
        <end position="168"/>
    </location>
</feature>
<feature type="compositionally biased region" description="Polar residues" evidence="1">
    <location>
        <begin position="171"/>
        <end position="190"/>
    </location>
</feature>
<dbReference type="HOGENOM" id="CLU_015086_0_0_1"/>
<feature type="compositionally biased region" description="Low complexity" evidence="1">
    <location>
        <begin position="193"/>
        <end position="206"/>
    </location>
</feature>
<dbReference type="InterPro" id="IPR005135">
    <property type="entry name" value="Endo/exonuclease/phosphatase"/>
</dbReference>
<keyword evidence="4" id="KW-1185">Reference proteome</keyword>
<dbReference type="InterPro" id="IPR036691">
    <property type="entry name" value="Endo/exonu/phosph_ase_sf"/>
</dbReference>
<proteinExistence type="predicted"/>
<organism evidence="3 4">
    <name type="scientific">Botryobasidium botryosum (strain FD-172 SS1)</name>
    <dbReference type="NCBI Taxonomy" id="930990"/>
    <lineage>
        <taxon>Eukaryota</taxon>
        <taxon>Fungi</taxon>
        <taxon>Dikarya</taxon>
        <taxon>Basidiomycota</taxon>
        <taxon>Agaricomycotina</taxon>
        <taxon>Agaricomycetes</taxon>
        <taxon>Cantharellales</taxon>
        <taxon>Botryobasidiaceae</taxon>
        <taxon>Botryobasidium</taxon>
    </lineage>
</organism>
<sequence length="900" mass="98707">MPPKPKPPFTLIPEVDTDPPSLTELDRVTALSSQRGWIQAGIDSMSSFPALAGQLNEDAIGPKRAVLTRLFLEAISAITVNDAELLRIMESFPMWKDGPLALLKPADDSSTDSDSNDNATPDKGKQKANNTPARLTAIEDAIVRIEALAREALKPRGPPPTTTAPLPPRGQSSGRKNQGRSPAMGANSTPIRAPKAQTTSQTTTTTPAVTVTTQITPKDTYANKAKNAPKFNPSPKMPSAFRKKARGPMPFGEVLFAPDHPFTRDGNENQPDGSNSITLINRSLEKAVPLCSIKGLKWTPRGNLLLTPSSPDQWDILAKHGPGALETASGMKFSLISQGPTTNLVLHGWSAKSTALPNVGTVCASITTSLGLDPLDILIDKCHWLIGKNPNPDRSPLLLVAITMDEAAEKLLFNNPHWIEGQKVSFKAFHQDATVPNQCVRCWEVSHPTWRCSAKTPVCGLCSDGHPTIQHRCGDSNCNVIGKSCTHSSLQCPNCQGNHTAWDRASSRLGHPGCDISNYRDTELVKKFRLWTVYNGLPTIQLNTEGVASWDPDQKAPIVSAFLPLIGPSSNGQHLTVLLDRASDTHHVLVVSELPWNRIGAGRKGAPKHHNWVTALPLSPMPNDGTPRIGIYVNKKLLPNHGLTINPNTFNRLDTIHTTITAHGWCLNIFGFYRTPKEYSSTDPAQLLQAICEWEVPLADSIIMGNFNLHHSSWDVRSKDTTLGKHFRSWAMDEGLHLLNDPAIPTLYPTDTTKKPTVINLTLVNGGLKFNWTTAWEVDGVIGQPADHLGTRLTLHPRFREHNTQKPPRTHKKGAIDWTLFQKTLKEALAPYADFLHDADPKASTHLLTTAIEISLSQAEGPTSNRSNPLPFWDSELTLFCNDKERLAREYCRLPRFHPG</sequence>
<dbReference type="SUPFAM" id="SSF56219">
    <property type="entry name" value="DNase I-like"/>
    <property type="match status" value="1"/>
</dbReference>
<feature type="domain" description="Endonuclease/exonuclease/phosphatase" evidence="2">
    <location>
        <begin position="668"/>
        <end position="771"/>
    </location>
</feature>
<dbReference type="Proteomes" id="UP000027195">
    <property type="component" value="Unassembled WGS sequence"/>
</dbReference>
<dbReference type="GO" id="GO:0003824">
    <property type="term" value="F:catalytic activity"/>
    <property type="evidence" value="ECO:0007669"/>
    <property type="project" value="InterPro"/>
</dbReference>
<dbReference type="OrthoDB" id="2855870at2759"/>
<feature type="region of interest" description="Disordered" evidence="1">
    <location>
        <begin position="150"/>
        <end position="206"/>
    </location>
</feature>
<protein>
    <recommendedName>
        <fullName evidence="2">Endonuclease/exonuclease/phosphatase domain-containing protein</fullName>
    </recommendedName>
</protein>
<name>A0A067M3A3_BOTB1</name>
<evidence type="ECO:0000313" key="4">
    <source>
        <dbReference type="Proteomes" id="UP000027195"/>
    </source>
</evidence>
<accession>A0A067M3A3</accession>
<reference evidence="4" key="1">
    <citation type="journal article" date="2014" name="Proc. Natl. Acad. Sci. U.S.A.">
        <title>Extensive sampling of basidiomycete genomes demonstrates inadequacy of the white-rot/brown-rot paradigm for wood decay fungi.</title>
        <authorList>
            <person name="Riley R."/>
            <person name="Salamov A.A."/>
            <person name="Brown D.W."/>
            <person name="Nagy L.G."/>
            <person name="Floudas D."/>
            <person name="Held B.W."/>
            <person name="Levasseur A."/>
            <person name="Lombard V."/>
            <person name="Morin E."/>
            <person name="Otillar R."/>
            <person name="Lindquist E.A."/>
            <person name="Sun H."/>
            <person name="LaButti K.M."/>
            <person name="Schmutz J."/>
            <person name="Jabbour D."/>
            <person name="Luo H."/>
            <person name="Baker S.E."/>
            <person name="Pisabarro A.G."/>
            <person name="Walton J.D."/>
            <person name="Blanchette R.A."/>
            <person name="Henrissat B."/>
            <person name="Martin F."/>
            <person name="Cullen D."/>
            <person name="Hibbett D.S."/>
            <person name="Grigoriev I.V."/>
        </authorList>
    </citation>
    <scope>NUCLEOTIDE SEQUENCE [LARGE SCALE GENOMIC DNA]</scope>
    <source>
        <strain evidence="4">FD-172 SS1</strain>
    </source>
</reference>
<dbReference type="Pfam" id="PF14529">
    <property type="entry name" value="Exo_endo_phos_2"/>
    <property type="match status" value="1"/>
</dbReference>